<dbReference type="Pfam" id="PF07992">
    <property type="entry name" value="Pyr_redox_2"/>
    <property type="match status" value="1"/>
</dbReference>
<dbReference type="Proteomes" id="UP000277671">
    <property type="component" value="Unassembled WGS sequence"/>
</dbReference>
<feature type="domain" description="FAD/NAD(P)-binding" evidence="2">
    <location>
        <begin position="6"/>
        <end position="323"/>
    </location>
</feature>
<dbReference type="PRINTS" id="PR00411">
    <property type="entry name" value="PNDRDTASEI"/>
</dbReference>
<protein>
    <submittedName>
        <fullName evidence="3">NADPH-dependent 2,4-dienoyl-CoA reductase/sulfur reductase-like enzyme</fullName>
    </submittedName>
</protein>
<dbReference type="PANTHER" id="PTHR42949">
    <property type="entry name" value="ANAEROBIC GLYCEROL-3-PHOSPHATE DEHYDROGENASE SUBUNIT B"/>
    <property type="match status" value="1"/>
</dbReference>
<dbReference type="EMBL" id="RBKT01000001">
    <property type="protein sequence ID" value="RKR91256.1"/>
    <property type="molecule type" value="Genomic_DNA"/>
</dbReference>
<keyword evidence="1" id="KW-0560">Oxidoreductase</keyword>
<dbReference type="RefSeq" id="WP_121159385.1">
    <property type="nucleotide sequence ID" value="NZ_RBKT01000001.1"/>
</dbReference>
<evidence type="ECO:0000256" key="1">
    <source>
        <dbReference type="ARBA" id="ARBA00023002"/>
    </source>
</evidence>
<name>A0A495JQJ6_9ACTN</name>
<sequence length="472" mass="49004">MPDHPTVVVVGAGPAGLAAALAAADHGAEVTVVDLGALPGGQYLRQPAVAGLPPARHGAAAVRLLHRTRDHPRIVFLLGHQVWQVTAEPGSGPGRPVLTLRLEGPAGPVTLRPAALVLAPGGHDRVVPFPGWDLPGVVTAGAAQALAKGQGVLVGRRVLVAGTGPFLLTVADGLAAAGAEVAGVVEASRLHRWAGQLGAIASAPGKLGEAFRYLGNLRRRRIPIWSGEAVTQVEPDGDGLRATLRRVDAGWRPGPVTRTVTVDALCVGHGFTPSVELAVAVGCAVRTDPADGSLVVDVDESQASTVPGVFVAGEATGVGGADLARHEGTLAGLAALHRTGRLDTAAFHRAAVGLRRRIASQRRFATAMHRVYPVPDGWTHWLRPETVLCRCEEVTVGRTRSDIVAYGIDDLRALKLVTRIGMGRCQGRMCGRAAACLLGQVSGRAQPLATFANRQLVMPVPLRTVAEEGTPQ</sequence>
<dbReference type="InterPro" id="IPR017224">
    <property type="entry name" value="Opine_Oxase_asu/HCN_bsu"/>
</dbReference>
<dbReference type="Gene3D" id="3.50.50.60">
    <property type="entry name" value="FAD/NAD(P)-binding domain"/>
    <property type="match status" value="2"/>
</dbReference>
<dbReference type="AlphaFoldDB" id="A0A495JQJ6"/>
<gene>
    <name evidence="3" type="ORF">BDK92_5649</name>
</gene>
<dbReference type="Gene3D" id="1.10.10.1100">
    <property type="entry name" value="BFD-like [2Fe-2S]-binding domain"/>
    <property type="match status" value="1"/>
</dbReference>
<keyword evidence="4" id="KW-1185">Reference proteome</keyword>
<dbReference type="InterPro" id="IPR041854">
    <property type="entry name" value="BFD-like_2Fe2S-bd_dom_sf"/>
</dbReference>
<dbReference type="InterPro" id="IPR036188">
    <property type="entry name" value="FAD/NAD-bd_sf"/>
</dbReference>
<dbReference type="PRINTS" id="PR00368">
    <property type="entry name" value="FADPNR"/>
</dbReference>
<accession>A0A495JQJ6</accession>
<evidence type="ECO:0000313" key="3">
    <source>
        <dbReference type="EMBL" id="RKR91256.1"/>
    </source>
</evidence>
<comment type="caution">
    <text evidence="3">The sequence shown here is derived from an EMBL/GenBank/DDBJ whole genome shotgun (WGS) entry which is preliminary data.</text>
</comment>
<dbReference type="SUPFAM" id="SSF51905">
    <property type="entry name" value="FAD/NAD(P)-binding domain"/>
    <property type="match status" value="1"/>
</dbReference>
<dbReference type="CDD" id="cd19946">
    <property type="entry name" value="GlpA-like_Fer2_BFD-like"/>
    <property type="match status" value="1"/>
</dbReference>
<reference evidence="3" key="1">
    <citation type="submission" date="2018-10" db="EMBL/GenBank/DDBJ databases">
        <title>Sequencing the genomes of 1000 actinobacteria strains.</title>
        <authorList>
            <person name="Klenk H.-P."/>
        </authorList>
    </citation>
    <scope>NUCLEOTIDE SEQUENCE [LARGE SCALE GENOMIC DNA]</scope>
    <source>
        <strain evidence="3">DSM 45175</strain>
    </source>
</reference>
<dbReference type="InterPro" id="IPR023753">
    <property type="entry name" value="FAD/NAD-binding_dom"/>
</dbReference>
<dbReference type="GO" id="GO:0016491">
    <property type="term" value="F:oxidoreductase activity"/>
    <property type="evidence" value="ECO:0007669"/>
    <property type="project" value="UniProtKB-KW"/>
</dbReference>
<organism evidence="3 4">
    <name type="scientific">Micromonospora pisi</name>
    <dbReference type="NCBI Taxonomy" id="589240"/>
    <lineage>
        <taxon>Bacteria</taxon>
        <taxon>Bacillati</taxon>
        <taxon>Actinomycetota</taxon>
        <taxon>Actinomycetes</taxon>
        <taxon>Micromonosporales</taxon>
        <taxon>Micromonosporaceae</taxon>
        <taxon>Micromonospora</taxon>
    </lineage>
</organism>
<dbReference type="PANTHER" id="PTHR42949:SF3">
    <property type="entry name" value="ANAEROBIC GLYCEROL-3-PHOSPHATE DEHYDROGENASE SUBUNIT B"/>
    <property type="match status" value="1"/>
</dbReference>
<evidence type="ECO:0000313" key="4">
    <source>
        <dbReference type="Proteomes" id="UP000277671"/>
    </source>
</evidence>
<dbReference type="InterPro" id="IPR051691">
    <property type="entry name" value="Metab_Enz_Cyan_OpOx_G3PDH"/>
</dbReference>
<proteinExistence type="predicted"/>
<evidence type="ECO:0000259" key="2">
    <source>
        <dbReference type="Pfam" id="PF07992"/>
    </source>
</evidence>
<dbReference type="OrthoDB" id="9801699at2"/>
<dbReference type="PIRSF" id="PIRSF037495">
    <property type="entry name" value="Opine_OX_OoxA/HcnB"/>
    <property type="match status" value="1"/>
</dbReference>